<feature type="chain" id="PRO_5034244492" description="EGF-like domain-containing protein" evidence="6">
    <location>
        <begin position="21"/>
        <end position="210"/>
    </location>
</feature>
<keyword evidence="1 5" id="KW-0245">EGF-like domain</keyword>
<organism evidence="8 9">
    <name type="scientific">Chrysemys picta bellii</name>
    <name type="common">Western painted turtle</name>
    <name type="synonym">Emys bellii</name>
    <dbReference type="NCBI Taxonomy" id="8478"/>
    <lineage>
        <taxon>Eukaryota</taxon>
        <taxon>Metazoa</taxon>
        <taxon>Chordata</taxon>
        <taxon>Craniata</taxon>
        <taxon>Vertebrata</taxon>
        <taxon>Euteleostomi</taxon>
        <taxon>Archelosauria</taxon>
        <taxon>Testudinata</taxon>
        <taxon>Testudines</taxon>
        <taxon>Cryptodira</taxon>
        <taxon>Durocryptodira</taxon>
        <taxon>Testudinoidea</taxon>
        <taxon>Emydidae</taxon>
        <taxon>Chrysemys</taxon>
    </lineage>
</organism>
<dbReference type="Gene3D" id="2.10.25.10">
    <property type="entry name" value="Laminin"/>
    <property type="match status" value="3"/>
</dbReference>
<dbReference type="GeneTree" id="ENSGT00950000183158"/>
<dbReference type="InterPro" id="IPR049883">
    <property type="entry name" value="NOTCH1_EGF-like"/>
</dbReference>
<evidence type="ECO:0000313" key="8">
    <source>
        <dbReference type="Ensembl" id="ENSCPBP00000007184.1"/>
    </source>
</evidence>
<dbReference type="SMART" id="SM00181">
    <property type="entry name" value="EGF"/>
    <property type="match status" value="3"/>
</dbReference>
<accession>A0A8C3FDH7</accession>
<evidence type="ECO:0000256" key="5">
    <source>
        <dbReference type="PROSITE-ProRule" id="PRU00076"/>
    </source>
</evidence>
<dbReference type="Pfam" id="PF07645">
    <property type="entry name" value="EGF_CA"/>
    <property type="match status" value="3"/>
</dbReference>
<keyword evidence="2 6" id="KW-0732">Signal</keyword>
<keyword evidence="4" id="KW-1015">Disulfide bond</keyword>
<name>A0A8C3FDH7_CHRPI</name>
<dbReference type="InterPro" id="IPR009030">
    <property type="entry name" value="Growth_fac_rcpt_cys_sf"/>
</dbReference>
<dbReference type="InterPro" id="IPR000742">
    <property type="entry name" value="EGF"/>
</dbReference>
<dbReference type="CDD" id="cd00054">
    <property type="entry name" value="EGF_CA"/>
    <property type="match status" value="3"/>
</dbReference>
<dbReference type="PROSITE" id="PS00010">
    <property type="entry name" value="ASX_HYDROXYL"/>
    <property type="match status" value="3"/>
</dbReference>
<dbReference type="InterPro" id="IPR052235">
    <property type="entry name" value="Nephronectin_domain"/>
</dbReference>
<keyword evidence="3" id="KW-0677">Repeat</keyword>
<dbReference type="AlphaFoldDB" id="A0A8C3FDH7"/>
<dbReference type="OMA" id="YICANTE"/>
<feature type="signal peptide" evidence="6">
    <location>
        <begin position="1"/>
        <end position="20"/>
    </location>
</feature>
<protein>
    <recommendedName>
        <fullName evidence="7">EGF-like domain-containing protein</fullName>
    </recommendedName>
</protein>
<dbReference type="PROSITE" id="PS01187">
    <property type="entry name" value="EGF_CA"/>
    <property type="match status" value="1"/>
</dbReference>
<keyword evidence="9" id="KW-1185">Reference proteome</keyword>
<dbReference type="InterPro" id="IPR000152">
    <property type="entry name" value="EGF-type_Asp/Asn_hydroxyl_site"/>
</dbReference>
<dbReference type="SUPFAM" id="SSF57184">
    <property type="entry name" value="Growth factor receptor domain"/>
    <property type="match status" value="1"/>
</dbReference>
<dbReference type="PANTHER" id="PTHR24050">
    <property type="entry name" value="PA14 DOMAIN-CONTAINING PROTEIN"/>
    <property type="match status" value="1"/>
</dbReference>
<comment type="caution">
    <text evidence="5">Lacks conserved residue(s) required for the propagation of feature annotation.</text>
</comment>
<dbReference type="Ensembl" id="ENSCPBT00000008671.1">
    <property type="protein sequence ID" value="ENSCPBP00000007184.1"/>
    <property type="gene ID" value="ENSCPBG00000005670.1"/>
</dbReference>
<dbReference type="FunFam" id="2.10.25.10:FF:000038">
    <property type="entry name" value="Fibrillin 2"/>
    <property type="match status" value="2"/>
</dbReference>
<dbReference type="InterPro" id="IPR001881">
    <property type="entry name" value="EGF-like_Ca-bd_dom"/>
</dbReference>
<evidence type="ECO:0000256" key="4">
    <source>
        <dbReference type="ARBA" id="ARBA00023157"/>
    </source>
</evidence>
<dbReference type="Proteomes" id="UP000694380">
    <property type="component" value="Unplaced"/>
</dbReference>
<sequence length="210" mass="22729">FKGRIWVILLRPVIVKLPGAWSPGSCHPAQDRWVIQECLPARTVQNIPSCAADIDECQGPSPADCGTDENCTNMAGNYSCSCINGYKSSSGKANFTHASENTCQDIDECQQNATICEPHGTCINMPGSYMCKCSWGFGKSQKDTSKICTDIDECRKTPDICGPNATCINTYGSYRCECRAGYIPSNRNTTLCEGGSSKHMLGSSPAQLRT</sequence>
<dbReference type="SMART" id="SM00179">
    <property type="entry name" value="EGF_CA"/>
    <property type="match status" value="3"/>
</dbReference>
<dbReference type="PANTHER" id="PTHR24050:SF28">
    <property type="entry name" value="UROMODULIN-LIKE"/>
    <property type="match status" value="1"/>
</dbReference>
<evidence type="ECO:0000256" key="3">
    <source>
        <dbReference type="ARBA" id="ARBA00022737"/>
    </source>
</evidence>
<reference evidence="8" key="1">
    <citation type="submission" date="2025-08" db="UniProtKB">
        <authorList>
            <consortium name="Ensembl"/>
        </authorList>
    </citation>
    <scope>IDENTIFICATION</scope>
</reference>
<dbReference type="InterPro" id="IPR018097">
    <property type="entry name" value="EGF_Ca-bd_CS"/>
</dbReference>
<feature type="domain" description="EGF-like" evidence="7">
    <location>
        <begin position="105"/>
        <end position="143"/>
    </location>
</feature>
<dbReference type="GO" id="GO:0005509">
    <property type="term" value="F:calcium ion binding"/>
    <property type="evidence" value="ECO:0007669"/>
    <property type="project" value="InterPro"/>
</dbReference>
<proteinExistence type="predicted"/>
<evidence type="ECO:0000259" key="7">
    <source>
        <dbReference type="PROSITE" id="PS50026"/>
    </source>
</evidence>
<evidence type="ECO:0000256" key="2">
    <source>
        <dbReference type="ARBA" id="ARBA00022729"/>
    </source>
</evidence>
<feature type="domain" description="EGF-like" evidence="7">
    <location>
        <begin position="150"/>
        <end position="193"/>
    </location>
</feature>
<evidence type="ECO:0000256" key="1">
    <source>
        <dbReference type="ARBA" id="ARBA00022536"/>
    </source>
</evidence>
<evidence type="ECO:0000313" key="9">
    <source>
        <dbReference type="Proteomes" id="UP000694380"/>
    </source>
</evidence>
<reference evidence="8" key="2">
    <citation type="submission" date="2025-09" db="UniProtKB">
        <authorList>
            <consortium name="Ensembl"/>
        </authorList>
    </citation>
    <scope>IDENTIFICATION</scope>
</reference>
<dbReference type="PROSITE" id="PS50026">
    <property type="entry name" value="EGF_3"/>
    <property type="match status" value="2"/>
</dbReference>
<evidence type="ECO:0000256" key="6">
    <source>
        <dbReference type="SAM" id="SignalP"/>
    </source>
</evidence>